<reference evidence="1 2" key="1">
    <citation type="journal article" date="2022" name="Plant J.">
        <title>Chromosome-level genome of Camellia lanceoleosa provides a valuable resource for understanding genome evolution and self-incompatibility.</title>
        <authorList>
            <person name="Gong W."/>
            <person name="Xiao S."/>
            <person name="Wang L."/>
            <person name="Liao Z."/>
            <person name="Chang Y."/>
            <person name="Mo W."/>
            <person name="Hu G."/>
            <person name="Li W."/>
            <person name="Zhao G."/>
            <person name="Zhu H."/>
            <person name="Hu X."/>
            <person name="Ji K."/>
            <person name="Xiang X."/>
            <person name="Song Q."/>
            <person name="Yuan D."/>
            <person name="Jin S."/>
            <person name="Zhang L."/>
        </authorList>
    </citation>
    <scope>NUCLEOTIDE SEQUENCE [LARGE SCALE GENOMIC DNA]</scope>
    <source>
        <strain evidence="1">SQ_2022a</strain>
    </source>
</reference>
<proteinExistence type="predicted"/>
<dbReference type="EMBL" id="CM045760">
    <property type="protein sequence ID" value="KAI8028041.1"/>
    <property type="molecule type" value="Genomic_DNA"/>
</dbReference>
<evidence type="ECO:0000313" key="2">
    <source>
        <dbReference type="Proteomes" id="UP001060215"/>
    </source>
</evidence>
<accession>A0ACC0IVT1</accession>
<sequence>MYTTCIEREFVVTKQERGDVMDLCESVWFSTSVRTAKRERERGREGREDGDNGEKGIEEGRRWVEERSSAEMDSATRLPDNPKPSRTTMATLFGARIQLPKGSSISKS</sequence>
<protein>
    <submittedName>
        <fullName evidence="1">Uncharacterized protein</fullName>
    </submittedName>
</protein>
<organism evidence="1 2">
    <name type="scientific">Camellia lanceoleosa</name>
    <dbReference type="NCBI Taxonomy" id="1840588"/>
    <lineage>
        <taxon>Eukaryota</taxon>
        <taxon>Viridiplantae</taxon>
        <taxon>Streptophyta</taxon>
        <taxon>Embryophyta</taxon>
        <taxon>Tracheophyta</taxon>
        <taxon>Spermatophyta</taxon>
        <taxon>Magnoliopsida</taxon>
        <taxon>eudicotyledons</taxon>
        <taxon>Gunneridae</taxon>
        <taxon>Pentapetalae</taxon>
        <taxon>asterids</taxon>
        <taxon>Ericales</taxon>
        <taxon>Theaceae</taxon>
        <taxon>Camellia</taxon>
    </lineage>
</organism>
<dbReference type="Proteomes" id="UP001060215">
    <property type="component" value="Chromosome 3"/>
</dbReference>
<name>A0ACC0IVT1_9ERIC</name>
<comment type="caution">
    <text evidence="1">The sequence shown here is derived from an EMBL/GenBank/DDBJ whole genome shotgun (WGS) entry which is preliminary data.</text>
</comment>
<gene>
    <name evidence="1" type="ORF">LOK49_LG02G02529</name>
</gene>
<evidence type="ECO:0000313" key="1">
    <source>
        <dbReference type="EMBL" id="KAI8028041.1"/>
    </source>
</evidence>
<keyword evidence="2" id="KW-1185">Reference proteome</keyword>